<keyword evidence="3 7" id="KW-0378">Hydrolase</keyword>
<accession>A0AAN8ETU4</accession>
<evidence type="ECO:0000313" key="11">
    <source>
        <dbReference type="EMBL" id="KAK5958692.1"/>
    </source>
</evidence>
<evidence type="ECO:0000259" key="10">
    <source>
        <dbReference type="PROSITE" id="PS51210"/>
    </source>
</evidence>
<dbReference type="PANTHER" id="PTHR10728">
    <property type="entry name" value="CYTOSOLIC PHOSPHOLIPASE A2"/>
    <property type="match status" value="1"/>
</dbReference>
<evidence type="ECO:0000256" key="6">
    <source>
        <dbReference type="ARBA" id="ARBA00049531"/>
    </source>
</evidence>
<dbReference type="GO" id="GO:0004622">
    <property type="term" value="F:phosphatidylcholine lysophospholipase activity"/>
    <property type="evidence" value="ECO:0007669"/>
    <property type="project" value="UniProtKB-EC"/>
</dbReference>
<dbReference type="Gene3D" id="3.40.1090.10">
    <property type="entry name" value="Cytosolic phospholipase A2 catalytic domain"/>
    <property type="match status" value="2"/>
</dbReference>
<sequence length="806" mass="90326">MSAARFLRARGVKYGTLLGAGGSSAWLLSPKRTRVLHDGPSPPWPTDAVLLGHANRVQQQFASTQPAKQDKKKGDAETVDQVNDPDSYVPAFDDDDENSWKQFSRNFDTVLEGIKGFQWAGLGDKITDYMLPTWAKHIPEGFQKLNFELTMQPGTLADEIWQEAQDPDINPEILWNARVRVGEGLGEDELRFRKRRKERIVQHFKRYMDIKEEVDPDDIPTIAMCGSGGGLRALVAGTSSYLSTQEAGLFDCCIYTAGVSGSCWLQTLFFSSVGKQSHSALLDHIKSRIGTHIAFPPSALKLLTSAPTNKFMLSGFIEKLRGDPNASFGIVDIYSLLLAGRLMVPKGDLDVRDADLKLSNQRAFLEDGQHPMPIYTLVRHEIPVEEETKQENPVTPAEHAKVAAKAKKEAWFQWIEMHPWEVWCEEFGAGIPTWSLGRPFEQGQNKLLDTGVALPEMRQSLLLGIYGSAFCATLAHYYKEVKPLLSGIKGFAGLDGLMEGKNEDLVKIHPIEPATVPNWVYGMKDQLPDTCPESVFKSDHLQLMDAGMSNNLPIYPLLRPGRDVDVLIAFDASADIKKENWLSVVDGYAKQRGIKSWPVGTGWPKQSLKPQENAEVFEQAQASTSQEATEKISEVRKEAREDEKRAQRQAVKVDTPDSHARKGEQGELGYCNIWVSSKAERESEDEPPPSKRLSWDNPDDTSFHLMEPNATMAVVYFPLLPNDKVPGVCPDETDYLSTWNFIYTPEQIDKVVELARTNFKEGEEATKRTIKAVYERKKAARLQLEDQQKSKWWRSKLAQDGDVFGG</sequence>
<evidence type="ECO:0000256" key="8">
    <source>
        <dbReference type="RuleBase" id="RU362103"/>
    </source>
</evidence>
<gene>
    <name evidence="11" type="ORF">OHC33_000535</name>
</gene>
<dbReference type="GO" id="GO:0004623">
    <property type="term" value="F:phospholipase A2 activity"/>
    <property type="evidence" value="ECO:0007669"/>
    <property type="project" value="TreeGrafter"/>
</dbReference>
<keyword evidence="4 7" id="KW-0442">Lipid degradation</keyword>
<dbReference type="AlphaFoldDB" id="A0AAN8ETU4"/>
<name>A0AAN8ETU4_9EURO</name>
<feature type="compositionally biased region" description="Basic and acidic residues" evidence="9">
    <location>
        <begin position="654"/>
        <end position="664"/>
    </location>
</feature>
<keyword evidence="5 7" id="KW-0443">Lipid metabolism</keyword>
<feature type="domain" description="PLA2c" evidence="10">
    <location>
        <begin position="171"/>
        <end position="804"/>
    </location>
</feature>
<dbReference type="SUPFAM" id="SSF52151">
    <property type="entry name" value="FabD/lysophospholipase-like"/>
    <property type="match status" value="1"/>
</dbReference>
<dbReference type="InterPro" id="IPR016035">
    <property type="entry name" value="Acyl_Trfase/lysoPLipase"/>
</dbReference>
<evidence type="ECO:0000256" key="2">
    <source>
        <dbReference type="ARBA" id="ARBA00013274"/>
    </source>
</evidence>
<evidence type="ECO:0000256" key="9">
    <source>
        <dbReference type="SAM" id="MobiDB-lite"/>
    </source>
</evidence>
<evidence type="ECO:0000313" key="12">
    <source>
        <dbReference type="Proteomes" id="UP001316803"/>
    </source>
</evidence>
<keyword evidence="12" id="KW-1185">Reference proteome</keyword>
<evidence type="ECO:0000256" key="7">
    <source>
        <dbReference type="PROSITE-ProRule" id="PRU00555"/>
    </source>
</evidence>
<evidence type="ECO:0000256" key="4">
    <source>
        <dbReference type="ARBA" id="ARBA00022963"/>
    </source>
</evidence>
<feature type="region of interest" description="Disordered" evidence="9">
    <location>
        <begin position="600"/>
        <end position="664"/>
    </location>
</feature>
<dbReference type="EMBL" id="JAKLMC020000001">
    <property type="protein sequence ID" value="KAK5958692.1"/>
    <property type="molecule type" value="Genomic_DNA"/>
</dbReference>
<protein>
    <recommendedName>
        <fullName evidence="2 8">Lysophospholipase</fullName>
        <ecNumber evidence="2 8">3.1.1.5</ecNumber>
    </recommendedName>
</protein>
<comment type="similarity">
    <text evidence="1 8">Belongs to the lysophospholipase family.</text>
</comment>
<evidence type="ECO:0000256" key="5">
    <source>
        <dbReference type="ARBA" id="ARBA00023098"/>
    </source>
</evidence>
<dbReference type="GO" id="GO:0046475">
    <property type="term" value="P:glycerophospholipid catabolic process"/>
    <property type="evidence" value="ECO:0007669"/>
    <property type="project" value="TreeGrafter"/>
</dbReference>
<evidence type="ECO:0000256" key="3">
    <source>
        <dbReference type="ARBA" id="ARBA00022801"/>
    </source>
</evidence>
<proteinExistence type="inferred from homology"/>
<reference evidence="11 12" key="1">
    <citation type="submission" date="2022-12" db="EMBL/GenBank/DDBJ databases">
        <title>Genomic features and morphological characterization of a novel Knufia sp. strain isolated from spacecraft assembly facility.</title>
        <authorList>
            <person name="Teixeira M."/>
            <person name="Chander A.M."/>
            <person name="Stajich J.E."/>
            <person name="Venkateswaran K."/>
        </authorList>
    </citation>
    <scope>NUCLEOTIDE SEQUENCE [LARGE SCALE GENOMIC DNA]</scope>
    <source>
        <strain evidence="11 12">FJI-L2-BK-P2</strain>
    </source>
</reference>
<dbReference type="SMART" id="SM00022">
    <property type="entry name" value="PLAc"/>
    <property type="match status" value="1"/>
</dbReference>
<dbReference type="GO" id="GO:0005829">
    <property type="term" value="C:cytosol"/>
    <property type="evidence" value="ECO:0007669"/>
    <property type="project" value="TreeGrafter"/>
</dbReference>
<dbReference type="PROSITE" id="PS51210">
    <property type="entry name" value="PLA2C"/>
    <property type="match status" value="1"/>
</dbReference>
<comment type="caution">
    <text evidence="11">The sequence shown here is derived from an EMBL/GenBank/DDBJ whole genome shotgun (WGS) entry which is preliminary data.</text>
</comment>
<feature type="compositionally biased region" description="Basic and acidic residues" evidence="9">
    <location>
        <begin position="628"/>
        <end position="646"/>
    </location>
</feature>
<dbReference type="Proteomes" id="UP001316803">
    <property type="component" value="Unassembled WGS sequence"/>
</dbReference>
<feature type="region of interest" description="Disordered" evidence="9">
    <location>
        <begin position="678"/>
        <end position="699"/>
    </location>
</feature>
<comment type="catalytic activity">
    <reaction evidence="6 8">
        <text>a 1-acyl-sn-glycero-3-phosphocholine + H2O = sn-glycerol 3-phosphocholine + a fatty acid + H(+)</text>
        <dbReference type="Rhea" id="RHEA:15177"/>
        <dbReference type="ChEBI" id="CHEBI:15377"/>
        <dbReference type="ChEBI" id="CHEBI:15378"/>
        <dbReference type="ChEBI" id="CHEBI:16870"/>
        <dbReference type="ChEBI" id="CHEBI:28868"/>
        <dbReference type="ChEBI" id="CHEBI:58168"/>
        <dbReference type="EC" id="3.1.1.5"/>
    </reaction>
</comment>
<evidence type="ECO:0000256" key="1">
    <source>
        <dbReference type="ARBA" id="ARBA00008780"/>
    </source>
</evidence>
<dbReference type="InterPro" id="IPR002642">
    <property type="entry name" value="LysoPLipase_cat_dom"/>
</dbReference>
<feature type="region of interest" description="Disordered" evidence="9">
    <location>
        <begin position="62"/>
        <end position="95"/>
    </location>
</feature>
<dbReference type="PANTHER" id="PTHR10728:SF40">
    <property type="entry name" value="PATATIN FAMILY PROTEIN"/>
    <property type="match status" value="1"/>
</dbReference>
<dbReference type="EC" id="3.1.1.5" evidence="2 8"/>
<dbReference type="Pfam" id="PF01735">
    <property type="entry name" value="PLA2_B"/>
    <property type="match status" value="1"/>
</dbReference>
<organism evidence="11 12">
    <name type="scientific">Knufia fluminis</name>
    <dbReference type="NCBI Taxonomy" id="191047"/>
    <lineage>
        <taxon>Eukaryota</taxon>
        <taxon>Fungi</taxon>
        <taxon>Dikarya</taxon>
        <taxon>Ascomycota</taxon>
        <taxon>Pezizomycotina</taxon>
        <taxon>Eurotiomycetes</taxon>
        <taxon>Chaetothyriomycetidae</taxon>
        <taxon>Chaetothyriales</taxon>
        <taxon>Trichomeriaceae</taxon>
        <taxon>Knufia</taxon>
    </lineage>
</organism>